<dbReference type="Proteomes" id="UP000275076">
    <property type="component" value="Unassembled WGS sequence"/>
</dbReference>
<accession>A0A428N599</accession>
<dbReference type="OrthoDB" id="2361079at2"/>
<dbReference type="Gene3D" id="1.20.120.440">
    <property type="entry name" value="YppE-like"/>
    <property type="match status" value="1"/>
</dbReference>
<reference evidence="1 2" key="1">
    <citation type="submission" date="2018-10" db="EMBL/GenBank/DDBJ databases">
        <title>Draft genome sequence of Bacillus salarius IM0101, isolated from a hypersaline soil in Inner Mongolia, China.</title>
        <authorList>
            <person name="Yamprayoonswat W."/>
            <person name="Boonvisut S."/>
            <person name="Jumpathong W."/>
            <person name="Sittihan S."/>
            <person name="Ruangsuj P."/>
            <person name="Wanthongcharoen S."/>
            <person name="Thongpramul N."/>
            <person name="Pimmason S."/>
            <person name="Yu B."/>
            <person name="Yasawong M."/>
        </authorList>
    </citation>
    <scope>NUCLEOTIDE SEQUENCE [LARGE SCALE GENOMIC DNA]</scope>
    <source>
        <strain evidence="1 2">IM0101</strain>
    </source>
</reference>
<name>A0A428N599_9BACI</name>
<dbReference type="InterPro" id="IPR023351">
    <property type="entry name" value="YppE-like_sf"/>
</dbReference>
<evidence type="ECO:0000313" key="2">
    <source>
        <dbReference type="Proteomes" id="UP000275076"/>
    </source>
</evidence>
<protein>
    <submittedName>
        <fullName evidence="1">DUF1798 family protein</fullName>
    </submittedName>
</protein>
<comment type="caution">
    <text evidence="1">The sequence shown here is derived from an EMBL/GenBank/DDBJ whole genome shotgun (WGS) entry which is preliminary data.</text>
</comment>
<keyword evidence="2" id="KW-1185">Reference proteome</keyword>
<gene>
    <name evidence="1" type="ORF">D7Z54_10670</name>
</gene>
<dbReference type="EMBL" id="RBVX01000008">
    <property type="protein sequence ID" value="RSL33422.1"/>
    <property type="molecule type" value="Genomic_DNA"/>
</dbReference>
<dbReference type="SUPFAM" id="SSF140415">
    <property type="entry name" value="YppE-like"/>
    <property type="match status" value="1"/>
</dbReference>
<evidence type="ECO:0000313" key="1">
    <source>
        <dbReference type="EMBL" id="RSL33422.1"/>
    </source>
</evidence>
<organism evidence="1 2">
    <name type="scientific">Salibacterium salarium</name>
    <dbReference type="NCBI Taxonomy" id="284579"/>
    <lineage>
        <taxon>Bacteria</taxon>
        <taxon>Bacillati</taxon>
        <taxon>Bacillota</taxon>
        <taxon>Bacilli</taxon>
        <taxon>Bacillales</taxon>
        <taxon>Bacillaceae</taxon>
    </lineage>
</organism>
<sequence length="126" mass="14949">MKLMEEKEELIKRTEQLKKYNNEALDAYTNIAQVPDYSPDFFTEVKPFADKVKECADQWKPLAEQWVVDDKPTYFYLKQIEDTHENILISSVTAFQSDTKEKRFREMIQSIDYILSGIEKEIDVNQ</sequence>
<dbReference type="InterPro" id="IPR014913">
    <property type="entry name" value="YppE-like"/>
</dbReference>
<dbReference type="Pfam" id="PF08807">
    <property type="entry name" value="DUF1798"/>
    <property type="match status" value="1"/>
</dbReference>
<dbReference type="AlphaFoldDB" id="A0A428N599"/>
<proteinExistence type="predicted"/>